<dbReference type="RefSeq" id="WP_036106659.1">
    <property type="nucleotide sequence ID" value="NZ_JAJA02000001.1"/>
</dbReference>
<keyword evidence="3" id="KW-1185">Reference proteome</keyword>
<keyword evidence="1" id="KW-1133">Transmembrane helix</keyword>
<feature type="transmembrane region" description="Helical" evidence="1">
    <location>
        <begin position="6"/>
        <end position="27"/>
    </location>
</feature>
<keyword evidence="1" id="KW-0472">Membrane</keyword>
<dbReference type="Proteomes" id="UP000023435">
    <property type="component" value="Unassembled WGS sequence"/>
</dbReference>
<evidence type="ECO:0008006" key="4">
    <source>
        <dbReference type="Google" id="ProtNLM"/>
    </source>
</evidence>
<name>A0A108UC86_9GAMM</name>
<comment type="caution">
    <text evidence="2">The sequence shown here is derived from an EMBL/GenBank/DDBJ whole genome shotgun (WGS) entry which is preliminary data.</text>
</comment>
<sequence>MSRFVELNLALILFLPWFAILGALFWLYPRRPRNPARKLFDAVSLAVSVCAFVLTVHWAHLHAGRGHGAMWPQILATSLGYGVFLLVLAIACAVRWRWLRGVVDHRQ</sequence>
<dbReference type="EMBL" id="JAJA02000001">
    <property type="protein sequence ID" value="KWS06504.1"/>
    <property type="molecule type" value="Genomic_DNA"/>
</dbReference>
<evidence type="ECO:0000313" key="3">
    <source>
        <dbReference type="Proteomes" id="UP000023435"/>
    </source>
</evidence>
<accession>A0A108UC86</accession>
<gene>
    <name evidence="2" type="ORF">AZ78_4060</name>
</gene>
<proteinExistence type="predicted"/>
<organism evidence="2 3">
    <name type="scientific">Lysobacter capsici AZ78</name>
    <dbReference type="NCBI Taxonomy" id="1444315"/>
    <lineage>
        <taxon>Bacteria</taxon>
        <taxon>Pseudomonadati</taxon>
        <taxon>Pseudomonadota</taxon>
        <taxon>Gammaproteobacteria</taxon>
        <taxon>Lysobacterales</taxon>
        <taxon>Lysobacteraceae</taxon>
        <taxon>Lysobacter</taxon>
    </lineage>
</organism>
<keyword evidence="1" id="KW-0812">Transmembrane</keyword>
<dbReference type="AlphaFoldDB" id="A0A108UC86"/>
<evidence type="ECO:0000256" key="1">
    <source>
        <dbReference type="SAM" id="Phobius"/>
    </source>
</evidence>
<feature type="transmembrane region" description="Helical" evidence="1">
    <location>
        <begin position="39"/>
        <end position="59"/>
    </location>
</feature>
<feature type="transmembrane region" description="Helical" evidence="1">
    <location>
        <begin position="79"/>
        <end position="98"/>
    </location>
</feature>
<protein>
    <recommendedName>
        <fullName evidence="4">Transmembrane protein</fullName>
    </recommendedName>
</protein>
<reference evidence="2 3" key="1">
    <citation type="journal article" date="2014" name="Genome Announc.">
        <title>Draft Genome Sequence of Lysobacter capsici AZ78, a Bacterium Antagonistic to Plant-Pathogenic Oomycetes.</title>
        <authorList>
            <person name="Puopolo G."/>
            <person name="Sonego P."/>
            <person name="Engelen K."/>
            <person name="Pertot I."/>
        </authorList>
    </citation>
    <scope>NUCLEOTIDE SEQUENCE [LARGE SCALE GENOMIC DNA]</scope>
    <source>
        <strain evidence="2 3">AZ78</strain>
    </source>
</reference>
<evidence type="ECO:0000313" key="2">
    <source>
        <dbReference type="EMBL" id="KWS06504.1"/>
    </source>
</evidence>